<comment type="similarity">
    <text evidence="1">Belongs to the dpy-30 family.</text>
</comment>
<dbReference type="PANTHER" id="PTHR23356">
    <property type="entry name" value="DPY30-RELATED"/>
    <property type="match status" value="1"/>
</dbReference>
<name>A0AAW1PJM0_9CHLO</name>
<dbReference type="AlphaFoldDB" id="A0AAW1PJM0"/>
<dbReference type="CDD" id="cd22982">
    <property type="entry name" value="DD_CrRSP2-like"/>
    <property type="match status" value="1"/>
</dbReference>
<dbReference type="EMBL" id="JALJOR010000010">
    <property type="protein sequence ID" value="KAK9810063.1"/>
    <property type="molecule type" value="Genomic_DNA"/>
</dbReference>
<keyword evidence="2" id="KW-0175">Coiled coil</keyword>
<comment type="caution">
    <text evidence="4">The sequence shown here is derived from an EMBL/GenBank/DDBJ whole genome shotgun (WGS) entry which is preliminary data.</text>
</comment>
<dbReference type="Gene3D" id="1.20.890.10">
    <property type="entry name" value="cAMP-dependent protein kinase regulatory subunit, dimerization-anchoring domain"/>
    <property type="match status" value="1"/>
</dbReference>
<feature type="region of interest" description="Disordered" evidence="3">
    <location>
        <begin position="197"/>
        <end position="222"/>
    </location>
</feature>
<dbReference type="InterPro" id="IPR037856">
    <property type="entry name" value="Sdc1/DPY30"/>
</dbReference>
<gene>
    <name evidence="4" type="ORF">WJX72_004180</name>
</gene>
<evidence type="ECO:0000313" key="4">
    <source>
        <dbReference type="EMBL" id="KAK9810063.1"/>
    </source>
</evidence>
<evidence type="ECO:0000256" key="3">
    <source>
        <dbReference type="SAM" id="MobiDB-lite"/>
    </source>
</evidence>
<sequence>MATYDSDYLKRTVGDSLSRGCAAVVAANPADPVEYLGLWLLRCVKNAEVEDKRRKQLAADAAAEKALQERLAAAEAKRQAWAAEKQAALDSLASASTDLWDTWHQACAVCTKYTGASAAYVASVEEAPLPLPEATPEDADFLSHPSVAGAPGGEAAGGSPPADEDDSAADADPAAASKPKFDYSSKFLQYVVGSQGQGWVGSSSLRRPAAPTEEEEEAGKAKAATPLTFRLLDEGLPSLYIPNVAYERNITFFNRFPRVGAYLAAALPANGAEPVRAVLGLDSLLPPGSGQPLSEEDRDYIAQTAGILGRAMSVAEERRRGALAGGTALAQLEALEVQLQAPTAPDTSSAAPADQASPDAAAPSEGATEAAPAPVDEVQVAMAAAANEEAAWAAIKAALAQQSSAGVAAMRQWPAAPCATMHTLQALLLLLGVGEAQCDTWAKCRALVDGPLIARALEHNADIPLERAVWQGIKAHLSAVAGKRQQLVEEMPETCLGVLIVMALKHLLKLEKARTTVRRQQAAAQAAKEAAAKAEAEAAAAAEAAAQAQAPAVEAEAEGEAGAAAEAAA</sequence>
<evidence type="ECO:0000256" key="2">
    <source>
        <dbReference type="SAM" id="Coils"/>
    </source>
</evidence>
<feature type="region of interest" description="Disordered" evidence="3">
    <location>
        <begin position="545"/>
        <end position="569"/>
    </location>
</feature>
<dbReference type="PANTHER" id="PTHR23356:SF16">
    <property type="entry name" value="DPY30 DOMAIN CONTAINING 2"/>
    <property type="match status" value="1"/>
</dbReference>
<dbReference type="GO" id="GO:0048188">
    <property type="term" value="C:Set1C/COMPASS complex"/>
    <property type="evidence" value="ECO:0007669"/>
    <property type="project" value="InterPro"/>
</dbReference>
<protein>
    <submittedName>
        <fullName evidence="4">Uncharacterized protein</fullName>
    </submittedName>
</protein>
<evidence type="ECO:0000256" key="1">
    <source>
        <dbReference type="ARBA" id="ARBA00010849"/>
    </source>
</evidence>
<feature type="compositionally biased region" description="Low complexity" evidence="3">
    <location>
        <begin position="200"/>
        <end position="211"/>
    </location>
</feature>
<feature type="coiled-coil region" evidence="2">
    <location>
        <begin position="510"/>
        <end position="544"/>
    </location>
</feature>
<reference evidence="4 5" key="1">
    <citation type="journal article" date="2024" name="Nat. Commun.">
        <title>Phylogenomics reveals the evolutionary origins of lichenization in chlorophyte algae.</title>
        <authorList>
            <person name="Puginier C."/>
            <person name="Libourel C."/>
            <person name="Otte J."/>
            <person name="Skaloud P."/>
            <person name="Haon M."/>
            <person name="Grisel S."/>
            <person name="Petersen M."/>
            <person name="Berrin J.G."/>
            <person name="Delaux P.M."/>
            <person name="Dal Grande F."/>
            <person name="Keller J."/>
        </authorList>
    </citation>
    <scope>NUCLEOTIDE SEQUENCE [LARGE SCALE GENOMIC DNA]</scope>
    <source>
        <strain evidence="4 5">SAG 2043</strain>
    </source>
</reference>
<evidence type="ECO:0000313" key="5">
    <source>
        <dbReference type="Proteomes" id="UP001489004"/>
    </source>
</evidence>
<organism evidence="4 5">
    <name type="scientific">[Myrmecia] bisecta</name>
    <dbReference type="NCBI Taxonomy" id="41462"/>
    <lineage>
        <taxon>Eukaryota</taxon>
        <taxon>Viridiplantae</taxon>
        <taxon>Chlorophyta</taxon>
        <taxon>core chlorophytes</taxon>
        <taxon>Trebouxiophyceae</taxon>
        <taxon>Trebouxiales</taxon>
        <taxon>Trebouxiaceae</taxon>
        <taxon>Myrmecia</taxon>
    </lineage>
</organism>
<dbReference type="Proteomes" id="UP001489004">
    <property type="component" value="Unassembled WGS sequence"/>
</dbReference>
<keyword evidence="5" id="KW-1185">Reference proteome</keyword>
<dbReference type="InterPro" id="IPR007858">
    <property type="entry name" value="Dpy-30_motif"/>
</dbReference>
<accession>A0AAW1PJM0</accession>
<dbReference type="Pfam" id="PF05186">
    <property type="entry name" value="Dpy-30"/>
    <property type="match status" value="1"/>
</dbReference>
<proteinExistence type="inferred from homology"/>
<feature type="region of interest" description="Disordered" evidence="3">
    <location>
        <begin position="340"/>
        <end position="372"/>
    </location>
</feature>
<feature type="region of interest" description="Disordered" evidence="3">
    <location>
        <begin position="131"/>
        <end position="178"/>
    </location>
</feature>